<evidence type="ECO:0000313" key="1">
    <source>
        <dbReference type="EMBL" id="KCB26144.1"/>
    </source>
</evidence>
<name>A0ABR4R637_9BORD</name>
<proteinExistence type="predicted"/>
<gene>
    <name evidence="1" type="ORF">L544_3235</name>
</gene>
<dbReference type="Gene3D" id="1.10.3230.20">
    <property type="entry name" value="P22 tail accessory factor (Gp4)"/>
    <property type="match status" value="2"/>
</dbReference>
<organism evidence="1 2">
    <name type="scientific">Bordetella hinzii OH87 BAL007II</name>
    <dbReference type="NCBI Taxonomy" id="1331262"/>
    <lineage>
        <taxon>Bacteria</taxon>
        <taxon>Pseudomonadati</taxon>
        <taxon>Pseudomonadota</taxon>
        <taxon>Betaproteobacteria</taxon>
        <taxon>Burkholderiales</taxon>
        <taxon>Alcaligenaceae</taxon>
        <taxon>Bordetella</taxon>
    </lineage>
</organism>
<dbReference type="RefSeq" id="WP_032961372.1">
    <property type="nucleotide sequence ID" value="NZ_JHEM01000002.1"/>
</dbReference>
<dbReference type="InterPro" id="IPR038258">
    <property type="entry name" value="Gp4_sf"/>
</dbReference>
<dbReference type="Proteomes" id="UP000025748">
    <property type="component" value="Unassembled WGS sequence"/>
</dbReference>
<keyword evidence="2" id="KW-1185">Reference proteome</keyword>
<comment type="caution">
    <text evidence="1">The sequence shown here is derived from an EMBL/GenBank/DDBJ whole genome shotgun (WGS) entry which is preliminary data.</text>
</comment>
<accession>A0ABR4R637</accession>
<reference evidence="1 2" key="1">
    <citation type="submission" date="2014-03" db="EMBL/GenBank/DDBJ databases">
        <title>Genome sequence of Bordetella hinzii.</title>
        <authorList>
            <person name="Register K."/>
            <person name="Harvill E."/>
            <person name="Goodfield L.L."/>
            <person name="Ivanov Y.V."/>
            <person name="Meyer J.A."/>
            <person name="Muse S.J."/>
            <person name="Jacobs N."/>
            <person name="Bendor L."/>
            <person name="Smallridge W.E."/>
            <person name="Brinkac L.M."/>
            <person name="Sanka R."/>
            <person name="Kim M."/>
            <person name="Losada L."/>
        </authorList>
    </citation>
    <scope>NUCLEOTIDE SEQUENCE [LARGE SCALE GENOMIC DNA]</scope>
    <source>
        <strain evidence="1 2">OH87 BAL007II</strain>
    </source>
</reference>
<evidence type="ECO:0000313" key="2">
    <source>
        <dbReference type="Proteomes" id="UP000025748"/>
    </source>
</evidence>
<protein>
    <submittedName>
        <fullName evidence="1">N-acetyltransferase YedL</fullName>
    </submittedName>
</protein>
<sequence length="248" mass="28030">MSSPLPTTPGDIIQLALKTANVLGVGQTASAEDTNDAFNMLNMMMSQWQRRRYMVYQLVTASKQATGQQVYTVGPGGDFDIPRPSKLESAFFRQLSGGPLPVDYPFTILRAREDYNRISIKTLNAFPQYLFYDGGFPIGNLYPWPIPNDQYEIFITVMQQIQQFESIYDEIMLPPEYKAALMWNLTLELYPLYGLPVNDIVAKKAEASMRIIEEANTQLPRMQMPAALQGRSGTYNIYGDFYIGSTAQ</sequence>
<dbReference type="EMBL" id="JHEM01000002">
    <property type="protein sequence ID" value="KCB26144.1"/>
    <property type="molecule type" value="Genomic_DNA"/>
</dbReference>